<reference evidence="1 2" key="1">
    <citation type="journal article" date="2012" name="Genome Biol.">
        <title>Sequencing three crocodilian genomes to illuminate the evolution of archosaurs and amniotes.</title>
        <authorList>
            <person name="St John J.A."/>
            <person name="Braun E.L."/>
            <person name="Isberg S.R."/>
            <person name="Miles L.G."/>
            <person name="Chong A.Y."/>
            <person name="Gongora J."/>
            <person name="Dalzell P."/>
            <person name="Moran C."/>
            <person name="Bed'hom B."/>
            <person name="Abzhanov A."/>
            <person name="Burgess S.C."/>
            <person name="Cooksey A.M."/>
            <person name="Castoe T.A."/>
            <person name="Crawford N.G."/>
            <person name="Densmore L.D."/>
            <person name="Drew J.C."/>
            <person name="Edwards S.V."/>
            <person name="Faircloth B.C."/>
            <person name="Fujita M.K."/>
            <person name="Greenwold M.J."/>
            <person name="Hoffmann F.G."/>
            <person name="Howard J.M."/>
            <person name="Iguchi T."/>
            <person name="Janes D.E."/>
            <person name="Khan S.Y."/>
            <person name="Kohno S."/>
            <person name="de Koning A.J."/>
            <person name="Lance S.L."/>
            <person name="McCarthy F.M."/>
            <person name="McCormack J.E."/>
            <person name="Merchant M.E."/>
            <person name="Peterson D.G."/>
            <person name="Pollock D.D."/>
            <person name="Pourmand N."/>
            <person name="Raney B.J."/>
            <person name="Roessler K.A."/>
            <person name="Sanford J.R."/>
            <person name="Sawyer R.H."/>
            <person name="Schmidt C.J."/>
            <person name="Triplett E.W."/>
            <person name="Tuberville T.D."/>
            <person name="Venegas-Anaya M."/>
            <person name="Howard J.T."/>
            <person name="Jarvis E.D."/>
            <person name="Guillette L.J.Jr."/>
            <person name="Glenn T.C."/>
            <person name="Green R.E."/>
            <person name="Ray D.A."/>
        </authorList>
    </citation>
    <scope>NUCLEOTIDE SEQUENCE [LARGE SCALE GENOMIC DNA]</scope>
    <source>
        <strain evidence="1">KSC_2009_1</strain>
    </source>
</reference>
<accession>A0A151NPH6</accession>
<dbReference type="Proteomes" id="UP000050525">
    <property type="component" value="Unassembled WGS sequence"/>
</dbReference>
<dbReference type="PANTHER" id="PTHR10316:SF27">
    <property type="entry name" value="MEMBRANE-ASSOCIATED GUANYLATE KINASE, WW AND PDZ DOMAIN-CONTAINING PROTEIN 2"/>
    <property type="match status" value="1"/>
</dbReference>
<name>A0A151NPH6_ALLMI</name>
<dbReference type="PANTHER" id="PTHR10316">
    <property type="entry name" value="MEMBRANE ASSOCIATED GUANYLATE KINASE-RELATED"/>
    <property type="match status" value="1"/>
</dbReference>
<dbReference type="GO" id="GO:0030159">
    <property type="term" value="F:signaling receptor complex adaptor activity"/>
    <property type="evidence" value="ECO:0007669"/>
    <property type="project" value="TreeGrafter"/>
</dbReference>
<evidence type="ECO:0000313" key="2">
    <source>
        <dbReference type="Proteomes" id="UP000050525"/>
    </source>
</evidence>
<dbReference type="GO" id="GO:0043113">
    <property type="term" value="P:receptor clustering"/>
    <property type="evidence" value="ECO:0007669"/>
    <property type="project" value="TreeGrafter"/>
</dbReference>
<organism evidence="1 2">
    <name type="scientific">Alligator mississippiensis</name>
    <name type="common">American alligator</name>
    <dbReference type="NCBI Taxonomy" id="8496"/>
    <lineage>
        <taxon>Eukaryota</taxon>
        <taxon>Metazoa</taxon>
        <taxon>Chordata</taxon>
        <taxon>Craniata</taxon>
        <taxon>Vertebrata</taxon>
        <taxon>Euteleostomi</taxon>
        <taxon>Archelosauria</taxon>
        <taxon>Archosauria</taxon>
        <taxon>Crocodylia</taxon>
        <taxon>Alligatoridae</taxon>
        <taxon>Alligatorinae</taxon>
        <taxon>Alligator</taxon>
    </lineage>
</organism>
<keyword evidence="2" id="KW-1185">Reference proteome</keyword>
<evidence type="ECO:0000313" key="1">
    <source>
        <dbReference type="EMBL" id="KYO38683.1"/>
    </source>
</evidence>
<dbReference type="GO" id="GO:0030425">
    <property type="term" value="C:dendrite"/>
    <property type="evidence" value="ECO:0007669"/>
    <property type="project" value="TreeGrafter"/>
</dbReference>
<gene>
    <name evidence="1" type="ORF">Y1Q_0023390</name>
</gene>
<dbReference type="GO" id="GO:0005911">
    <property type="term" value="C:cell-cell junction"/>
    <property type="evidence" value="ECO:0007669"/>
    <property type="project" value="TreeGrafter"/>
</dbReference>
<comment type="caution">
    <text evidence="1">The sequence shown here is derived from an EMBL/GenBank/DDBJ whole genome shotgun (WGS) entry which is preliminary data.</text>
</comment>
<dbReference type="GO" id="GO:0005737">
    <property type="term" value="C:cytoplasm"/>
    <property type="evidence" value="ECO:0007669"/>
    <property type="project" value="TreeGrafter"/>
</dbReference>
<dbReference type="AlphaFoldDB" id="A0A151NPH6"/>
<sequence length="153" mass="17622">MCHAERRNGITGAKLSYEGLVEEQVPIFRCCETCGSIWLLSILTYRLLESFFCGRPMIASHLPDPEGFSCFTWPGCLEQLAELLMEHLMNYKSHLKHWLQGGIVDKDLRHYLNLRFQKGSVDHELQQIIRDNLYLRTVPSSRLTDPPKTTAAE</sequence>
<dbReference type="GO" id="GO:0031697">
    <property type="term" value="F:beta-1 adrenergic receptor binding"/>
    <property type="evidence" value="ECO:0007669"/>
    <property type="project" value="TreeGrafter"/>
</dbReference>
<dbReference type="GO" id="GO:0070699">
    <property type="term" value="F:type II activin receptor binding"/>
    <property type="evidence" value="ECO:0007669"/>
    <property type="project" value="TreeGrafter"/>
</dbReference>
<dbReference type="EMBL" id="AKHW03002440">
    <property type="protein sequence ID" value="KYO38683.1"/>
    <property type="molecule type" value="Genomic_DNA"/>
</dbReference>
<dbReference type="GO" id="GO:0046332">
    <property type="term" value="F:SMAD binding"/>
    <property type="evidence" value="ECO:0007669"/>
    <property type="project" value="TreeGrafter"/>
</dbReference>
<proteinExistence type="predicted"/>
<protein>
    <submittedName>
        <fullName evidence="1">Uncharacterized protein</fullName>
    </submittedName>
</protein>
<dbReference type="GO" id="GO:0005886">
    <property type="term" value="C:plasma membrane"/>
    <property type="evidence" value="ECO:0007669"/>
    <property type="project" value="GOC"/>
</dbReference>
<dbReference type="GO" id="GO:0007165">
    <property type="term" value="P:signal transduction"/>
    <property type="evidence" value="ECO:0007669"/>
    <property type="project" value="TreeGrafter"/>
</dbReference>